<keyword evidence="2" id="KW-1185">Reference proteome</keyword>
<dbReference type="EMBL" id="JBEXAC010000001">
    <property type="protein sequence ID" value="MET6996436.1"/>
    <property type="molecule type" value="Genomic_DNA"/>
</dbReference>
<dbReference type="RefSeq" id="WP_354659078.1">
    <property type="nucleotide sequence ID" value="NZ_JBEXAC010000001.1"/>
</dbReference>
<dbReference type="Gene3D" id="3.20.20.80">
    <property type="entry name" value="Glycosidases"/>
    <property type="match status" value="1"/>
</dbReference>
<organism evidence="1 2">
    <name type="scientific">Chitinophaga defluvii</name>
    <dbReference type="NCBI Taxonomy" id="3163343"/>
    <lineage>
        <taxon>Bacteria</taxon>
        <taxon>Pseudomonadati</taxon>
        <taxon>Bacteroidota</taxon>
        <taxon>Chitinophagia</taxon>
        <taxon>Chitinophagales</taxon>
        <taxon>Chitinophagaceae</taxon>
        <taxon>Chitinophaga</taxon>
    </lineage>
</organism>
<evidence type="ECO:0000313" key="2">
    <source>
        <dbReference type="Proteomes" id="UP001549749"/>
    </source>
</evidence>
<name>A0ABV2T072_9BACT</name>
<dbReference type="Proteomes" id="UP001549749">
    <property type="component" value="Unassembled WGS sequence"/>
</dbReference>
<protein>
    <submittedName>
        <fullName evidence="1">Uncharacterized protein</fullName>
    </submittedName>
</protein>
<evidence type="ECO:0000313" key="1">
    <source>
        <dbReference type="EMBL" id="MET6996436.1"/>
    </source>
</evidence>
<gene>
    <name evidence="1" type="ORF">ABR189_03625</name>
</gene>
<sequence>MSKYKTALTAFVICIIAMACTKNNLLLKEKMEGAGIDRTAASMLNILSLDTANISIGVFWPPTWDYVNDLQFQRLGRTGVDMLQYVITYTESQNLTILGKCAANNLKAIIFDARVYGSDTDISDMVNAYHTNPGLGGYYIKDEPFPDTLNWAARIYNKILSYDAVHLPHVNLLPSIASVFAGVNYETDYMQRWVNTVGSANLKYLATDIYPFQASGAFDNRYYPELDRLRRVALANSNIKTSAYLQSIGIPGAYRRPNANELTYNVYSMLAYGVKYPVWFTYFTPPNSVSETFTNAIITPTGDTTDLYNPFVQLNKEMKNLGKRLAKLAVYDVYHTGPNTPSGVATLPGDYFLQPVNANNDLLITRCKNWYEGSGRNYAMIVNKSLTQSKTITFNVAGWITYMGEISKTNGTESAVAIPGWQVTLTFAPGEGRLFCFNPY</sequence>
<dbReference type="PROSITE" id="PS51257">
    <property type="entry name" value="PROKAR_LIPOPROTEIN"/>
    <property type="match status" value="1"/>
</dbReference>
<comment type="caution">
    <text evidence="1">The sequence shown here is derived from an EMBL/GenBank/DDBJ whole genome shotgun (WGS) entry which is preliminary data.</text>
</comment>
<reference evidence="1 2" key="1">
    <citation type="submission" date="2024-06" db="EMBL/GenBank/DDBJ databases">
        <title>Chitinophaga defluvii sp. nov., isolated from municipal sewage.</title>
        <authorList>
            <person name="Zhang L."/>
        </authorList>
    </citation>
    <scope>NUCLEOTIDE SEQUENCE [LARGE SCALE GENOMIC DNA]</scope>
    <source>
        <strain evidence="1 2">H8</strain>
    </source>
</reference>
<accession>A0ABV2T072</accession>
<proteinExistence type="predicted"/>